<accession>A0A916R4F3</accession>
<dbReference type="AlphaFoldDB" id="A0A916R4F3"/>
<keyword evidence="3" id="KW-1185">Reference proteome</keyword>
<reference evidence="2" key="2">
    <citation type="submission" date="2020-09" db="EMBL/GenBank/DDBJ databases">
        <authorList>
            <person name="Sun Q."/>
            <person name="Zhou Y."/>
        </authorList>
    </citation>
    <scope>NUCLEOTIDE SEQUENCE</scope>
    <source>
        <strain evidence="2">CGMCC 1.15880</strain>
    </source>
</reference>
<protein>
    <submittedName>
        <fullName evidence="2">Uncharacterized protein</fullName>
    </submittedName>
</protein>
<gene>
    <name evidence="2" type="ORF">GCM10011498_37900</name>
</gene>
<organism evidence="2 3">
    <name type="scientific">Neptunicoccus cionae</name>
    <dbReference type="NCBI Taxonomy" id="2035344"/>
    <lineage>
        <taxon>Bacteria</taxon>
        <taxon>Pseudomonadati</taxon>
        <taxon>Pseudomonadota</taxon>
        <taxon>Alphaproteobacteria</taxon>
        <taxon>Rhodobacterales</taxon>
        <taxon>Paracoccaceae</taxon>
        <taxon>Neptunicoccus</taxon>
    </lineage>
</organism>
<comment type="caution">
    <text evidence="2">The sequence shown here is derived from an EMBL/GenBank/DDBJ whole genome shotgun (WGS) entry which is preliminary data.</text>
</comment>
<name>A0A916R4F3_9RHOB</name>
<evidence type="ECO:0000256" key="1">
    <source>
        <dbReference type="SAM" id="MobiDB-lite"/>
    </source>
</evidence>
<feature type="region of interest" description="Disordered" evidence="1">
    <location>
        <begin position="61"/>
        <end position="84"/>
    </location>
</feature>
<reference evidence="2" key="1">
    <citation type="journal article" date="2014" name="Int. J. Syst. Evol. Microbiol.">
        <title>Complete genome sequence of Corynebacterium casei LMG S-19264T (=DSM 44701T), isolated from a smear-ripened cheese.</title>
        <authorList>
            <consortium name="US DOE Joint Genome Institute (JGI-PGF)"/>
            <person name="Walter F."/>
            <person name="Albersmeier A."/>
            <person name="Kalinowski J."/>
            <person name="Ruckert C."/>
        </authorList>
    </citation>
    <scope>NUCLEOTIDE SEQUENCE</scope>
    <source>
        <strain evidence="2">CGMCC 1.15880</strain>
    </source>
</reference>
<evidence type="ECO:0000313" key="2">
    <source>
        <dbReference type="EMBL" id="GGA33078.1"/>
    </source>
</evidence>
<dbReference type="EMBL" id="BMKA01000010">
    <property type="protein sequence ID" value="GGA33078.1"/>
    <property type="molecule type" value="Genomic_DNA"/>
</dbReference>
<sequence length="84" mass="9568">MSRKAPIDLPDGKSASWVITNRFETRHEEGGRTNLVTFHLIEDPQDAVHRDFLALGLSPERTVSGKENPIPSSRQAKCKDIWRR</sequence>
<proteinExistence type="predicted"/>
<dbReference type="Proteomes" id="UP000628017">
    <property type="component" value="Unassembled WGS sequence"/>
</dbReference>
<evidence type="ECO:0000313" key="3">
    <source>
        <dbReference type="Proteomes" id="UP000628017"/>
    </source>
</evidence>